<reference evidence="1" key="1">
    <citation type="submission" date="2018-05" db="EMBL/GenBank/DDBJ databases">
        <authorList>
            <person name="Lanie J.A."/>
            <person name="Ng W.-L."/>
            <person name="Kazmierczak K.M."/>
            <person name="Andrzejewski T.M."/>
            <person name="Davidsen T.M."/>
            <person name="Wayne K.J."/>
            <person name="Tettelin H."/>
            <person name="Glass J.I."/>
            <person name="Rusch D."/>
            <person name="Podicherti R."/>
            <person name="Tsui H.-C.T."/>
            <person name="Winkler M.E."/>
        </authorList>
    </citation>
    <scope>NUCLEOTIDE SEQUENCE</scope>
</reference>
<feature type="non-terminal residue" evidence="1">
    <location>
        <position position="290"/>
    </location>
</feature>
<organism evidence="1">
    <name type="scientific">marine metagenome</name>
    <dbReference type="NCBI Taxonomy" id="408172"/>
    <lineage>
        <taxon>unclassified sequences</taxon>
        <taxon>metagenomes</taxon>
        <taxon>ecological metagenomes</taxon>
    </lineage>
</organism>
<evidence type="ECO:0000313" key="1">
    <source>
        <dbReference type="EMBL" id="SVC55258.1"/>
    </source>
</evidence>
<feature type="non-terminal residue" evidence="1">
    <location>
        <position position="1"/>
    </location>
</feature>
<proteinExistence type="predicted"/>
<dbReference type="EMBL" id="UINC01097503">
    <property type="protein sequence ID" value="SVC55258.1"/>
    <property type="molecule type" value="Genomic_DNA"/>
</dbReference>
<dbReference type="AlphaFoldDB" id="A0A382N3W7"/>
<sequence>VDEITKIKSILAEQADQTGLPVFLESELTEFRNNYSMDSARTALAEYIVENNIPFPMQEILYNDVVEKFLKLQATPLYNFLSTNTDVIIDKFNDYKHSVQEYCTDVVELGHYYNDISNYFHQETRLRCNGYNILSPLNTWENTEALKKFNWTFWRKGIVQFIDQGKYREAFRLGAYTATQFKPHVAKFIYDRFGAKTVLDSSCGWGDRLAGFYASSAEIYVGCDPNPDVYSRYMDQCTFYEGLLGNANPKIYQGEGYYSVKGEKEVIVFCEGSEKMGDQWPHLDYDLAFT</sequence>
<dbReference type="InterPro" id="IPR029063">
    <property type="entry name" value="SAM-dependent_MTases_sf"/>
</dbReference>
<dbReference type="SUPFAM" id="SSF53335">
    <property type="entry name" value="S-adenosyl-L-methionine-dependent methyltransferases"/>
    <property type="match status" value="1"/>
</dbReference>
<name>A0A382N3W7_9ZZZZ</name>
<evidence type="ECO:0008006" key="2">
    <source>
        <dbReference type="Google" id="ProtNLM"/>
    </source>
</evidence>
<protein>
    <recommendedName>
        <fullName evidence="2">Methyltransferase domain-containing protein</fullName>
    </recommendedName>
</protein>
<accession>A0A382N3W7</accession>
<gene>
    <name evidence="1" type="ORF">METZ01_LOCUS308112</name>
</gene>